<feature type="region of interest" description="Disordered" evidence="1">
    <location>
        <begin position="1"/>
        <end position="23"/>
    </location>
</feature>
<dbReference type="Pfam" id="PF09855">
    <property type="entry name" value="Zn_ribbon_13"/>
    <property type="match status" value="1"/>
</dbReference>
<dbReference type="Proteomes" id="UP001596447">
    <property type="component" value="Unassembled WGS sequence"/>
</dbReference>
<evidence type="ECO:0000256" key="1">
    <source>
        <dbReference type="SAM" id="MobiDB-lite"/>
    </source>
</evidence>
<dbReference type="AlphaFoldDB" id="A0ABD5Z374"/>
<dbReference type="EMBL" id="JBHTAR010000011">
    <property type="protein sequence ID" value="MFC7199642.1"/>
    <property type="molecule type" value="Genomic_DNA"/>
</dbReference>
<reference evidence="2 3" key="1">
    <citation type="journal article" date="2019" name="Int. J. Syst. Evol. Microbiol.">
        <title>The Global Catalogue of Microorganisms (GCM) 10K type strain sequencing project: providing services to taxonomists for standard genome sequencing and annotation.</title>
        <authorList>
            <consortium name="The Broad Institute Genomics Platform"/>
            <consortium name="The Broad Institute Genome Sequencing Center for Infectious Disease"/>
            <person name="Wu L."/>
            <person name="Ma J."/>
        </authorList>
    </citation>
    <scope>NUCLEOTIDE SEQUENCE [LARGE SCALE GENOMIC DNA]</scope>
    <source>
        <strain evidence="2 3">XZGYJ-43</strain>
    </source>
</reference>
<comment type="caution">
    <text evidence="2">The sequence shown here is derived from an EMBL/GenBank/DDBJ whole genome shotgun (WGS) entry which is preliminary data.</text>
</comment>
<sequence length="78" mass="8161">MVPEPNTSTGSDSERGCPKCGHDGTEVGKISTTGGGLSKMFDVQTNSFKVVSCTNCGYSELYRDTTSGSSDIVDIFLG</sequence>
<feature type="compositionally biased region" description="Basic and acidic residues" evidence="1">
    <location>
        <begin position="12"/>
        <end position="23"/>
    </location>
</feature>
<accession>A0ABD5Z374</accession>
<organism evidence="2 3">
    <name type="scientific">Halospeciosus flavus</name>
    <dbReference type="NCBI Taxonomy" id="3032283"/>
    <lineage>
        <taxon>Archaea</taxon>
        <taxon>Methanobacteriati</taxon>
        <taxon>Methanobacteriota</taxon>
        <taxon>Stenosarchaea group</taxon>
        <taxon>Halobacteria</taxon>
        <taxon>Halobacteriales</taxon>
        <taxon>Halobacteriaceae</taxon>
        <taxon>Halospeciosus</taxon>
    </lineage>
</organism>
<feature type="compositionally biased region" description="Polar residues" evidence="1">
    <location>
        <begin position="1"/>
        <end position="11"/>
    </location>
</feature>
<protein>
    <submittedName>
        <fullName evidence="2">Zinc ribbon domain-containing protein</fullName>
    </submittedName>
</protein>
<gene>
    <name evidence="2" type="ORF">ACFQJ9_09490</name>
</gene>
<evidence type="ECO:0000313" key="2">
    <source>
        <dbReference type="EMBL" id="MFC7199642.1"/>
    </source>
</evidence>
<dbReference type="InterPro" id="IPR018652">
    <property type="entry name" value="DUF2082_NA-bd_Znr"/>
</dbReference>
<dbReference type="RefSeq" id="WP_279529571.1">
    <property type="nucleotide sequence ID" value="NZ_CP122312.1"/>
</dbReference>
<keyword evidence="3" id="KW-1185">Reference proteome</keyword>
<name>A0ABD5Z374_9EURY</name>
<evidence type="ECO:0000313" key="3">
    <source>
        <dbReference type="Proteomes" id="UP001596447"/>
    </source>
</evidence>
<proteinExistence type="predicted"/>